<keyword evidence="1" id="KW-0472">Membrane</keyword>
<evidence type="ECO:0000313" key="2">
    <source>
        <dbReference type="EMBL" id="MCG2632369.1"/>
    </source>
</evidence>
<dbReference type="NCBIfam" id="NF040576">
    <property type="entry name" value="T2SS_GspM_XpsM"/>
    <property type="match status" value="1"/>
</dbReference>
<name>A0A9X1UEE9_9BRAD</name>
<feature type="transmembrane region" description="Helical" evidence="1">
    <location>
        <begin position="12"/>
        <end position="35"/>
    </location>
</feature>
<dbReference type="Proteomes" id="UP001139054">
    <property type="component" value="Unassembled WGS sequence"/>
</dbReference>
<reference evidence="2" key="1">
    <citation type="submission" date="2022-01" db="EMBL/GenBank/DDBJ databases">
        <title>Genome sequnece data of strain Bradyrhizobium sp. nov.</title>
        <authorList>
            <person name="Zhang J."/>
        </authorList>
    </citation>
    <scope>NUCLEOTIDE SEQUENCE</scope>
    <source>
        <strain evidence="2">WYCCWR 13023</strain>
    </source>
</reference>
<evidence type="ECO:0000256" key="1">
    <source>
        <dbReference type="SAM" id="Phobius"/>
    </source>
</evidence>
<protein>
    <submittedName>
        <fullName evidence="2">Type II secretion system protein GspM</fullName>
    </submittedName>
</protein>
<dbReference type="InterPro" id="IPR034756">
    <property type="entry name" value="T2SSM_b"/>
</dbReference>
<gene>
    <name evidence="2" type="primary">gspM</name>
    <name evidence="2" type="ORF">L6654_37785</name>
</gene>
<dbReference type="RefSeq" id="WP_237891938.1">
    <property type="nucleotide sequence ID" value="NZ_JAKLTY010000040.1"/>
</dbReference>
<keyword evidence="1" id="KW-1133">Transmembrane helix</keyword>
<proteinExistence type="predicted"/>
<sequence length="190" mass="20229">MLELAIKKVPRGASFIALNMAAVLLVSTFVLAPVFSHFSERADDISESASQLAELRTIAGNLNPGATQASRAKNAFLLGTEEPLVSADLQTNLKSIAGSAGVSLLSIRASRPERVPQLHMIAVDVELEGSLPAIRQMISEIENHTPFLFVATASLRSETQGDDGLIRADLKVQGAMRTRLMPATNNVGVP</sequence>
<dbReference type="Gene3D" id="3.30.70.60">
    <property type="match status" value="1"/>
</dbReference>
<accession>A0A9X1UEE9</accession>
<dbReference type="Pfam" id="PF10741">
    <property type="entry name" value="T2SSM_b"/>
    <property type="match status" value="1"/>
</dbReference>
<keyword evidence="1" id="KW-0812">Transmembrane</keyword>
<organism evidence="2 3">
    <name type="scientific">Bradyrhizobium zhengyangense</name>
    <dbReference type="NCBI Taxonomy" id="2911009"/>
    <lineage>
        <taxon>Bacteria</taxon>
        <taxon>Pseudomonadati</taxon>
        <taxon>Pseudomonadota</taxon>
        <taxon>Alphaproteobacteria</taxon>
        <taxon>Hyphomicrobiales</taxon>
        <taxon>Nitrobacteraceae</taxon>
        <taxon>Bradyrhizobium</taxon>
    </lineage>
</organism>
<dbReference type="InterPro" id="IPR014717">
    <property type="entry name" value="Transl_elong_EF1B/ribsomal_bS6"/>
</dbReference>
<dbReference type="EMBL" id="JAKLTY010000040">
    <property type="protein sequence ID" value="MCG2632369.1"/>
    <property type="molecule type" value="Genomic_DNA"/>
</dbReference>
<evidence type="ECO:0000313" key="3">
    <source>
        <dbReference type="Proteomes" id="UP001139054"/>
    </source>
</evidence>
<dbReference type="AlphaFoldDB" id="A0A9X1UEE9"/>
<comment type="caution">
    <text evidence="2">The sequence shown here is derived from an EMBL/GenBank/DDBJ whole genome shotgun (WGS) entry which is preliminary data.</text>
</comment>